<dbReference type="Pfam" id="PF16976">
    <property type="entry name" value="RcpC"/>
    <property type="match status" value="1"/>
</dbReference>
<dbReference type="KEGG" id="bsed:DN745_00680"/>
<evidence type="ECO:0000313" key="3">
    <source>
        <dbReference type="Proteomes" id="UP000249799"/>
    </source>
</evidence>
<protein>
    <submittedName>
        <fullName evidence="2">Flp pilus assembly protein CpaB</fullName>
    </submittedName>
</protein>
<dbReference type="Pfam" id="PF08666">
    <property type="entry name" value="SAF"/>
    <property type="match status" value="1"/>
</dbReference>
<sequence length="289" mass="30833">MAKKKLLIAAVIVGAFAALLVYLFSQQQTEKLEAIKADEVEVIYSATDVPEGAALTKDNVTVKKVPRSNLPPNPIYQSEFSDYVGAPVNRRIQAGDMLLSSDIASVQSANTLSSRIPPGERAMSLPVDTISGVSGLLRPGDRVDILGTFPVAGEEQTIQDAGGGASTGYMTITLLQSVTLLAVGQEISGISAGGQDGSGRARGGYSTITPSVTISEAELLTIAQTRGELMILLRNSEDVEQGTIKSTTLRRVLEDLEVINTIRHTRQKTKRPAKKKEPEGPVIFRGSDR</sequence>
<dbReference type="InterPro" id="IPR006190">
    <property type="entry name" value="SAF_AFP_Neu5Ac"/>
</dbReference>
<dbReference type="InterPro" id="IPR017592">
    <property type="entry name" value="Pilus_assmbl_Flp-typ_CpaB"/>
</dbReference>
<name>A0A2Z4FG61_9DELT</name>
<dbReference type="OrthoDB" id="9788329at2"/>
<dbReference type="InterPro" id="IPR013974">
    <property type="entry name" value="SAF"/>
</dbReference>
<feature type="region of interest" description="Disordered" evidence="1">
    <location>
        <begin position="264"/>
        <end position="289"/>
    </location>
</feature>
<organism evidence="2 3">
    <name type="scientific">Bradymonas sediminis</name>
    <dbReference type="NCBI Taxonomy" id="1548548"/>
    <lineage>
        <taxon>Bacteria</taxon>
        <taxon>Deltaproteobacteria</taxon>
        <taxon>Bradymonadales</taxon>
        <taxon>Bradymonadaceae</taxon>
        <taxon>Bradymonas</taxon>
    </lineage>
</organism>
<reference evidence="2 3" key="1">
    <citation type="submission" date="2018-06" db="EMBL/GenBank/DDBJ databases">
        <title>Lujinxingia sediminis gen. nov. sp. nov., a new facultative anaerobic member of the class Deltaproteobacteria, and proposal of Lujinxingaceae fam. nov.</title>
        <authorList>
            <person name="Guo L.-Y."/>
            <person name="Li C.-M."/>
            <person name="Wang S."/>
            <person name="Du Z.-J."/>
        </authorList>
    </citation>
    <scope>NUCLEOTIDE SEQUENCE [LARGE SCALE GENOMIC DNA]</scope>
    <source>
        <strain evidence="2 3">FA350</strain>
    </source>
</reference>
<keyword evidence="3" id="KW-1185">Reference proteome</keyword>
<accession>A0A2Z4FG61</accession>
<dbReference type="SUPFAM" id="SSF51269">
    <property type="entry name" value="AFP III-like domain"/>
    <property type="match status" value="1"/>
</dbReference>
<dbReference type="Proteomes" id="UP000249799">
    <property type="component" value="Chromosome"/>
</dbReference>
<dbReference type="PROSITE" id="PS50844">
    <property type="entry name" value="AFP_LIKE"/>
    <property type="match status" value="1"/>
</dbReference>
<dbReference type="CDD" id="cd11614">
    <property type="entry name" value="SAF_CpaB_FlgA_like"/>
    <property type="match status" value="1"/>
</dbReference>
<dbReference type="NCBIfam" id="TIGR03177">
    <property type="entry name" value="pilus_cpaB"/>
    <property type="match status" value="1"/>
</dbReference>
<dbReference type="Gene3D" id="3.90.1210.10">
    <property type="entry name" value="Antifreeze-like/N-acetylneuraminic acid synthase C-terminal domain"/>
    <property type="match status" value="1"/>
</dbReference>
<evidence type="ECO:0000313" key="2">
    <source>
        <dbReference type="EMBL" id="AWV87920.1"/>
    </source>
</evidence>
<dbReference type="EMBL" id="CP030032">
    <property type="protein sequence ID" value="AWV87920.1"/>
    <property type="molecule type" value="Genomic_DNA"/>
</dbReference>
<dbReference type="AlphaFoldDB" id="A0A2Z4FG61"/>
<proteinExistence type="predicted"/>
<dbReference type="SMART" id="SM00858">
    <property type="entry name" value="SAF"/>
    <property type="match status" value="1"/>
</dbReference>
<feature type="compositionally biased region" description="Basic residues" evidence="1">
    <location>
        <begin position="264"/>
        <end position="274"/>
    </location>
</feature>
<evidence type="ECO:0000256" key="1">
    <source>
        <dbReference type="SAM" id="MobiDB-lite"/>
    </source>
</evidence>
<dbReference type="InterPro" id="IPR031571">
    <property type="entry name" value="RcpC_dom"/>
</dbReference>
<gene>
    <name evidence="2" type="primary">cpaB</name>
    <name evidence="2" type="ORF">DN745_00680</name>
</gene>
<dbReference type="RefSeq" id="WP_111331207.1">
    <property type="nucleotide sequence ID" value="NZ_CP030032.1"/>
</dbReference>
<dbReference type="InterPro" id="IPR036732">
    <property type="entry name" value="AFP_Neu5c_C_sf"/>
</dbReference>